<dbReference type="InterPro" id="IPR050766">
    <property type="entry name" value="Bact_Lucif_Oxidored"/>
</dbReference>
<dbReference type="Gene3D" id="3.20.20.30">
    <property type="entry name" value="Luciferase-like domain"/>
    <property type="match status" value="1"/>
</dbReference>
<dbReference type="AlphaFoldDB" id="A0A9X1S508"/>
<dbReference type="RefSeq" id="WP_229385722.1">
    <property type="nucleotide sequence ID" value="NZ_JAGTTN010000006.1"/>
</dbReference>
<evidence type="ECO:0000313" key="2">
    <source>
        <dbReference type="EMBL" id="MCC2033718.1"/>
    </source>
</evidence>
<feature type="domain" description="Luciferase-like" evidence="1">
    <location>
        <begin position="13"/>
        <end position="277"/>
    </location>
</feature>
<name>A0A9X1S508_9MICO</name>
<dbReference type="InterPro" id="IPR036661">
    <property type="entry name" value="Luciferase-like_sf"/>
</dbReference>
<dbReference type="GO" id="GO:0016705">
    <property type="term" value="F:oxidoreductase activity, acting on paired donors, with incorporation or reduction of molecular oxygen"/>
    <property type="evidence" value="ECO:0007669"/>
    <property type="project" value="InterPro"/>
</dbReference>
<dbReference type="EMBL" id="JAGTTN010000006">
    <property type="protein sequence ID" value="MCC2033718.1"/>
    <property type="molecule type" value="Genomic_DNA"/>
</dbReference>
<dbReference type="Proteomes" id="UP001139354">
    <property type="component" value="Unassembled WGS sequence"/>
</dbReference>
<dbReference type="PANTHER" id="PTHR30137">
    <property type="entry name" value="LUCIFERASE-LIKE MONOOXYGENASE"/>
    <property type="match status" value="1"/>
</dbReference>
<dbReference type="Pfam" id="PF00296">
    <property type="entry name" value="Bac_luciferase"/>
    <property type="match status" value="1"/>
</dbReference>
<dbReference type="GO" id="GO:0005829">
    <property type="term" value="C:cytosol"/>
    <property type="evidence" value="ECO:0007669"/>
    <property type="project" value="TreeGrafter"/>
</dbReference>
<proteinExistence type="predicted"/>
<protein>
    <submittedName>
        <fullName evidence="2">LLM class flavin-dependent oxidoreductase</fullName>
    </submittedName>
</protein>
<sequence>MSHDSAFRLGFLTHVEGGADLAETYRNALELFVAADELGFDSGWVAQHHFGPGAADGLASPWIFLANAAARTRNIHVGTAVTLIPLHHPVQLAQDIGVLDAISGGRVEFGVGTGFDKVAYSIFEQDFERRRELTTERFATVRAALRGEPLDADGTVLKAAARDLADNRSWHGVFSADGAAHVAGEGANLLLNRATYGYEEPTDVVQRAWAERYLSEWTAPRPPRIGLSRLIFAADDRRTALDHIGDALIDNVRRSNAGGRPLGPETLENALFRYHAHYGHPDEVISQLQSERVLPLATDLLAQFNPGRPGLDASIRALELLATEVAPALGWRPAAARQPVAV</sequence>
<reference evidence="2" key="1">
    <citation type="submission" date="2021-04" db="EMBL/GenBank/DDBJ databases">
        <title>Microbacterium tenobrionis sp. nov. and Microbacterium allomyrinae sp. nov., isolated from larvae of Tenobrio molitor and Allomyrina dichotoma, respectively.</title>
        <authorList>
            <person name="Lee S.D."/>
        </authorList>
    </citation>
    <scope>NUCLEOTIDE SEQUENCE</scope>
    <source>
        <strain evidence="2">BWT-G7</strain>
    </source>
</reference>
<keyword evidence="3" id="KW-1185">Reference proteome</keyword>
<evidence type="ECO:0000259" key="1">
    <source>
        <dbReference type="Pfam" id="PF00296"/>
    </source>
</evidence>
<accession>A0A9X1S508</accession>
<evidence type="ECO:0000313" key="3">
    <source>
        <dbReference type="Proteomes" id="UP001139354"/>
    </source>
</evidence>
<dbReference type="SUPFAM" id="SSF51679">
    <property type="entry name" value="Bacterial luciferase-like"/>
    <property type="match status" value="1"/>
</dbReference>
<comment type="caution">
    <text evidence="2">The sequence shown here is derived from an EMBL/GenBank/DDBJ whole genome shotgun (WGS) entry which is preliminary data.</text>
</comment>
<dbReference type="PANTHER" id="PTHR30137:SF15">
    <property type="entry name" value="BLL6902 PROTEIN"/>
    <property type="match status" value="1"/>
</dbReference>
<dbReference type="InterPro" id="IPR011251">
    <property type="entry name" value="Luciferase-like_dom"/>
</dbReference>
<organism evidence="2 3">
    <name type="scientific">Microbacterium allomyrinae</name>
    <dbReference type="NCBI Taxonomy" id="2830666"/>
    <lineage>
        <taxon>Bacteria</taxon>
        <taxon>Bacillati</taxon>
        <taxon>Actinomycetota</taxon>
        <taxon>Actinomycetes</taxon>
        <taxon>Micrococcales</taxon>
        <taxon>Microbacteriaceae</taxon>
        <taxon>Microbacterium</taxon>
    </lineage>
</organism>
<gene>
    <name evidence="2" type="ORF">KEC57_16155</name>
</gene>